<accession>D8VN36</accession>
<evidence type="ECO:0000256" key="3">
    <source>
        <dbReference type="ARBA" id="ARBA00022840"/>
    </source>
</evidence>
<dbReference type="EMBL" id="GQ996413">
    <property type="protein sequence ID" value="ACY24821.1"/>
    <property type="molecule type" value="Genomic_DNA"/>
</dbReference>
<evidence type="ECO:0000313" key="5">
    <source>
        <dbReference type="EMBL" id="ACY24821.1"/>
    </source>
</evidence>
<dbReference type="InterPro" id="IPR003439">
    <property type="entry name" value="ABC_transporter-like_ATP-bd"/>
</dbReference>
<dbReference type="SMART" id="SM00382">
    <property type="entry name" value="AAA"/>
    <property type="match status" value="1"/>
</dbReference>
<evidence type="ECO:0000256" key="2">
    <source>
        <dbReference type="ARBA" id="ARBA00022741"/>
    </source>
</evidence>
<feature type="domain" description="ABC transporter" evidence="4">
    <location>
        <begin position="5"/>
        <end position="230"/>
    </location>
</feature>
<dbReference type="GO" id="GO:0005524">
    <property type="term" value="F:ATP binding"/>
    <property type="evidence" value="ECO:0007669"/>
    <property type="project" value="UniProtKB-KW"/>
</dbReference>
<reference evidence="5" key="2">
    <citation type="journal article" date="2010" name="Appl. Environ. Microbiol.">
        <title>Diversity of glycosyl hydrolases from cellulose-depleting communities enriched from casts of two earthworm species.</title>
        <authorList>
            <person name="Beloqui A."/>
            <person name="Nechitaylo T.Y."/>
            <person name="Lopez-Cortes N."/>
            <person name="Ghazi A."/>
            <person name="Guazzaroni M.E."/>
            <person name="Polaina J."/>
            <person name="Strittmatter A.W."/>
            <person name="Reva O."/>
            <person name="Waliczek A."/>
            <person name="Yakimov M.M."/>
            <person name="Golyshina O.V."/>
            <person name="Ferrer M."/>
            <person name="Golyshin P.N."/>
        </authorList>
    </citation>
    <scope>NUCLEOTIDE SEQUENCE</scope>
</reference>
<dbReference type="Pfam" id="PF00005">
    <property type="entry name" value="ABC_tran"/>
    <property type="match status" value="1"/>
</dbReference>
<dbReference type="CDD" id="cd03230">
    <property type="entry name" value="ABC_DR_subfamily_A"/>
    <property type="match status" value="1"/>
</dbReference>
<evidence type="ECO:0000259" key="4">
    <source>
        <dbReference type="PROSITE" id="PS50893"/>
    </source>
</evidence>
<proteinExistence type="predicted"/>
<organism evidence="5">
    <name type="scientific">uncultured organism</name>
    <dbReference type="NCBI Taxonomy" id="155900"/>
    <lineage>
        <taxon>unclassified sequences</taxon>
        <taxon>environmental samples</taxon>
    </lineage>
</organism>
<dbReference type="PANTHER" id="PTHR42939">
    <property type="entry name" value="ABC TRANSPORTER ATP-BINDING PROTEIN ALBC-RELATED"/>
    <property type="match status" value="1"/>
</dbReference>
<dbReference type="PANTHER" id="PTHR42939:SF3">
    <property type="entry name" value="ABC TRANSPORTER ATP-BINDING COMPONENT"/>
    <property type="match status" value="1"/>
</dbReference>
<dbReference type="SUPFAM" id="SSF52540">
    <property type="entry name" value="P-loop containing nucleoside triphosphate hydrolases"/>
    <property type="match status" value="1"/>
</dbReference>
<dbReference type="PROSITE" id="PS50893">
    <property type="entry name" value="ABC_TRANSPORTER_2"/>
    <property type="match status" value="1"/>
</dbReference>
<dbReference type="InterPro" id="IPR017871">
    <property type="entry name" value="ABC_transporter-like_CS"/>
</dbReference>
<dbReference type="InterPro" id="IPR051782">
    <property type="entry name" value="ABC_Transporter_VariousFunc"/>
</dbReference>
<protein>
    <submittedName>
        <fullName evidence="5">ABC transporter ATP-binding protein</fullName>
    </submittedName>
</protein>
<keyword evidence="3 5" id="KW-0067">ATP-binding</keyword>
<keyword evidence="2" id="KW-0547">Nucleotide-binding</keyword>
<keyword evidence="1" id="KW-0813">Transport</keyword>
<dbReference type="GO" id="GO:0016887">
    <property type="term" value="F:ATP hydrolysis activity"/>
    <property type="evidence" value="ECO:0007669"/>
    <property type="project" value="InterPro"/>
</dbReference>
<dbReference type="InterPro" id="IPR027417">
    <property type="entry name" value="P-loop_NTPase"/>
</dbReference>
<name>D8VN36_9ZZZZ</name>
<evidence type="ECO:0000256" key="1">
    <source>
        <dbReference type="ARBA" id="ARBA00022448"/>
    </source>
</evidence>
<dbReference type="PROSITE" id="PS00211">
    <property type="entry name" value="ABC_TRANSPORTER_1"/>
    <property type="match status" value="1"/>
</dbReference>
<dbReference type="InterPro" id="IPR003593">
    <property type="entry name" value="AAA+_ATPase"/>
</dbReference>
<dbReference type="AlphaFoldDB" id="D8VN36"/>
<sequence length="294" mass="33076">MQNAFELKNVSKRYSEFYLESLSLQLPVGQVMGLVGVNGAGKSTTLRLLMGLIQPDTGSVDVLGYRLPEQQVLAKENIGFASDDMRLYKTENLRWHMQLIQSIFPLWDATYAEHLLKVFDLNAEQKFKGFSHGQRVKACLLLILARKPKLVILDEPTTGLDPVAREEVLSELADILRDENRSVLFSSHNTQDIEQLSDSITFLHKGKLLDSQDKETYLDRWRRIVCTGDINFSSLGIDCISDIKRNGSLNEIIVNQYDDSIIPQLSAQGLNVSSVDRMSLEKIFVANVRAGAKS</sequence>
<dbReference type="Gene3D" id="3.40.50.300">
    <property type="entry name" value="P-loop containing nucleotide triphosphate hydrolases"/>
    <property type="match status" value="1"/>
</dbReference>
<reference evidence="5" key="1">
    <citation type="submission" date="2009-09" db="EMBL/GenBank/DDBJ databases">
        <authorList>
            <person name="Beloqi A."/>
            <person name="Nechitaylo T.Y."/>
            <person name="Lopez-Cortes N."/>
            <person name="Vietes M."/>
            <person name="Polaina J."/>
            <person name="Strittmatter A."/>
            <person name="Reva O."/>
            <person name="Waliczek A."/>
            <person name="Golyshina O.V."/>
            <person name="Ferrer M."/>
            <person name="Golyshin P.N."/>
        </authorList>
    </citation>
    <scope>NUCLEOTIDE SEQUENCE</scope>
</reference>